<evidence type="ECO:0000256" key="1">
    <source>
        <dbReference type="SAM" id="MobiDB-lite"/>
    </source>
</evidence>
<gene>
    <name evidence="2" type="ORF">KT71_000488</name>
</gene>
<feature type="region of interest" description="Disordered" evidence="1">
    <location>
        <begin position="1"/>
        <end position="46"/>
    </location>
</feature>
<dbReference type="HOGENOM" id="CLU_3182488_0_0_6"/>
<feature type="compositionally biased region" description="Polar residues" evidence="1">
    <location>
        <begin position="8"/>
        <end position="20"/>
    </location>
</feature>
<organism evidence="2 3">
    <name type="scientific">Congregibacter litoralis KT71</name>
    <dbReference type="NCBI Taxonomy" id="314285"/>
    <lineage>
        <taxon>Bacteria</taxon>
        <taxon>Pseudomonadati</taxon>
        <taxon>Pseudomonadota</taxon>
        <taxon>Gammaproteobacteria</taxon>
        <taxon>Cellvibrionales</taxon>
        <taxon>Halieaceae</taxon>
        <taxon>Congregibacter</taxon>
    </lineage>
</organism>
<name>V7HVK6_9GAMM</name>
<proteinExistence type="predicted"/>
<reference evidence="2 3" key="1">
    <citation type="journal article" date="2007" name="Proc. Natl. Acad. Sci. U.S.A.">
        <title>Characterization of a marine gammaproteobacterium capable of aerobic anoxygenic photosynthesis.</title>
        <authorList>
            <person name="Fuchs B.M."/>
            <person name="Spring S."/>
            <person name="Teeling H."/>
            <person name="Quast C."/>
            <person name="Wulf J."/>
            <person name="Schattenhofer M."/>
            <person name="Yan S."/>
            <person name="Ferriera S."/>
            <person name="Johnson J."/>
            <person name="Glockner F.O."/>
            <person name="Amann R."/>
        </authorList>
    </citation>
    <scope>NUCLEOTIDE SEQUENCE [LARGE SCALE GENOMIC DNA]</scope>
    <source>
        <strain evidence="2">KT71</strain>
    </source>
</reference>
<evidence type="ECO:0000313" key="3">
    <source>
        <dbReference type="Proteomes" id="UP000019205"/>
    </source>
</evidence>
<dbReference type="EMBL" id="AAOA02000002">
    <property type="protein sequence ID" value="ESZ89385.1"/>
    <property type="molecule type" value="Genomic_DNA"/>
</dbReference>
<keyword evidence="3" id="KW-1185">Reference proteome</keyword>
<dbReference type="AlphaFoldDB" id="V7HVK6"/>
<protein>
    <submittedName>
        <fullName evidence="2">Uncharacterized protein</fullName>
    </submittedName>
</protein>
<sequence length="46" mass="5047">MHTLIATLKSNEGPRQTVETSVERVNRPLHYSASKEKGLSPALALD</sequence>
<reference evidence="2 3" key="2">
    <citation type="journal article" date="2009" name="PLoS ONE">
        <title>The photosynthetic apparatus and its regulation in the aerobic gammaproteobacterium Congregibacter litoralis gen. nov., sp. nov.</title>
        <authorList>
            <person name="Spring S."/>
            <person name="Lunsdorf H."/>
            <person name="Fuchs B.M."/>
            <person name="Tindall B.J."/>
        </authorList>
    </citation>
    <scope>NUCLEOTIDE SEQUENCE [LARGE SCALE GENOMIC DNA]</scope>
    <source>
        <strain evidence="2">KT71</strain>
    </source>
</reference>
<accession>V7HVK6</accession>
<dbReference type="Proteomes" id="UP000019205">
    <property type="component" value="Chromosome"/>
</dbReference>
<dbReference type="STRING" id="314285.KT71_000488"/>
<comment type="caution">
    <text evidence="2">The sequence shown here is derived from an EMBL/GenBank/DDBJ whole genome shotgun (WGS) entry which is preliminary data.</text>
</comment>
<evidence type="ECO:0000313" key="2">
    <source>
        <dbReference type="EMBL" id="ESZ89385.1"/>
    </source>
</evidence>